<evidence type="ECO:0000256" key="3">
    <source>
        <dbReference type="ARBA" id="ARBA00011245"/>
    </source>
</evidence>
<evidence type="ECO:0000313" key="15">
    <source>
        <dbReference type="EMBL" id="GGF84519.1"/>
    </source>
</evidence>
<evidence type="ECO:0000256" key="9">
    <source>
        <dbReference type="ARBA" id="ARBA00022840"/>
    </source>
</evidence>
<feature type="short sequence motif" description="'KMSKS' region" evidence="13">
    <location>
        <begin position="267"/>
        <end position="271"/>
    </location>
</feature>
<keyword evidence="5 13" id="KW-0436">Ligase</keyword>
<dbReference type="Gene3D" id="3.40.50.620">
    <property type="entry name" value="HUPs"/>
    <property type="match status" value="1"/>
</dbReference>
<evidence type="ECO:0000256" key="8">
    <source>
        <dbReference type="ARBA" id="ARBA00022833"/>
    </source>
</evidence>
<dbReference type="Pfam" id="PF23493">
    <property type="entry name" value="CysS_C"/>
    <property type="match status" value="1"/>
</dbReference>
<keyword evidence="9 13" id="KW-0067">ATP-binding</keyword>
<dbReference type="NCBIfam" id="TIGR00435">
    <property type="entry name" value="cysS"/>
    <property type="match status" value="1"/>
</dbReference>
<dbReference type="FunFam" id="3.40.50.620:FF:000068">
    <property type="entry name" value="Cysteine--tRNA ligase"/>
    <property type="match status" value="1"/>
</dbReference>
<dbReference type="Gene3D" id="1.20.120.1910">
    <property type="entry name" value="Cysteine-tRNA ligase, C-terminal anti-codon recognition domain"/>
    <property type="match status" value="1"/>
</dbReference>
<keyword evidence="10 13" id="KW-0648">Protein biosynthesis</keyword>
<evidence type="ECO:0000256" key="11">
    <source>
        <dbReference type="ARBA" id="ARBA00023146"/>
    </source>
</evidence>
<dbReference type="PRINTS" id="PR00983">
    <property type="entry name" value="TRNASYNTHCYS"/>
</dbReference>
<evidence type="ECO:0000256" key="7">
    <source>
        <dbReference type="ARBA" id="ARBA00022741"/>
    </source>
</evidence>
<dbReference type="AlphaFoldDB" id="A0A917CEY9"/>
<dbReference type="SMART" id="SM00840">
    <property type="entry name" value="DALR_2"/>
    <property type="match status" value="1"/>
</dbReference>
<dbReference type="InterPro" id="IPR015803">
    <property type="entry name" value="Cys-tRNA-ligase"/>
</dbReference>
<dbReference type="SUPFAM" id="SSF47323">
    <property type="entry name" value="Anticodon-binding domain of a subclass of class I aminoacyl-tRNA synthetases"/>
    <property type="match status" value="1"/>
</dbReference>
<dbReference type="CDD" id="cd00672">
    <property type="entry name" value="CysRS_core"/>
    <property type="match status" value="1"/>
</dbReference>
<evidence type="ECO:0000256" key="6">
    <source>
        <dbReference type="ARBA" id="ARBA00022723"/>
    </source>
</evidence>
<comment type="similarity">
    <text evidence="2 13">Belongs to the class-I aminoacyl-tRNA synthetase family.</text>
</comment>
<sequence>MVLQFQNTLTGHKEPFEPLDANRITVYLCGPTVYNYAHIGNARPAVVFDVLIRLLRHQYKKVIFARNITDVDDKINKQSQQSGESIQAISSRYAQAYNQDLAALNVLPPDIEPHATEHIAEMIVMIQTLIDKGNAYEQAGHVLFDVTTYPEYGRLSKRDPDDMLAGARVDVADYKKNPGDFVLWKPSSDDLPGWDSPWGRGRPGWHIECSAMAAKHLGQVIDIHCGGRDLIFPHHENEIAQSCCANDEPLFARYWLHNGFITMSDQKMSKSLGNIALIRDVLKEHKGEVVRWVLLNAHYRQSVNWSEKSVAQARKTLDRLYRILIDTDAIKAAKCPPDAELVAALNDDLNTPQAFARLIALAKDLQKTTDPQQLAQRKGRLLASADLLGLLQTDPQQWFDDRQSVDDDLKSTVEQLIQERETARKNKDWTRSDDIRAELDTMGVVIEDSADGTRWHLKNN</sequence>
<comment type="subcellular location">
    <subcellularLocation>
        <location evidence="1 13">Cytoplasm</location>
    </subcellularLocation>
</comment>
<dbReference type="InterPro" id="IPR009080">
    <property type="entry name" value="tRNAsynth_Ia_anticodon-bd"/>
</dbReference>
<keyword evidence="11 13" id="KW-0030">Aminoacyl-tRNA synthetase</keyword>
<keyword evidence="6 13" id="KW-0479">Metal-binding</keyword>
<comment type="caution">
    <text evidence="15">The sequence shown here is derived from an EMBL/GenBank/DDBJ whole genome shotgun (WGS) entry which is preliminary data.</text>
</comment>
<feature type="short sequence motif" description="'HIGH' region" evidence="13">
    <location>
        <begin position="31"/>
        <end position="41"/>
    </location>
</feature>
<protein>
    <recommendedName>
        <fullName evidence="13">Cysteine--tRNA ligase</fullName>
        <ecNumber evidence="13">6.1.1.16</ecNumber>
    </recommendedName>
    <alternativeName>
        <fullName evidence="13">Cysteinyl-tRNA synthetase</fullName>
        <shortName evidence="13">CysRS</shortName>
    </alternativeName>
</protein>
<dbReference type="PANTHER" id="PTHR10890:SF3">
    <property type="entry name" value="CYSTEINE--TRNA LIGASE, CYTOPLASMIC"/>
    <property type="match status" value="1"/>
</dbReference>
<feature type="binding site" evidence="13">
    <location>
        <position position="209"/>
    </location>
    <ligand>
        <name>Zn(2+)</name>
        <dbReference type="ChEBI" id="CHEBI:29105"/>
    </ligand>
</feature>
<keyword evidence="8 13" id="KW-0862">Zinc</keyword>
<proteinExistence type="inferred from homology"/>
<name>A0A917CEY9_9GAMM</name>
<gene>
    <name evidence="13 15" type="primary">cysS</name>
    <name evidence="15" type="ORF">GCM10011365_01840</name>
</gene>
<keyword evidence="7 13" id="KW-0547">Nucleotide-binding</keyword>
<keyword evidence="16" id="KW-1185">Reference proteome</keyword>
<comment type="cofactor">
    <cofactor evidence="13">
        <name>Zn(2+)</name>
        <dbReference type="ChEBI" id="CHEBI:29105"/>
    </cofactor>
    <text evidence="13">Binds 1 zinc ion per subunit.</text>
</comment>
<evidence type="ECO:0000313" key="16">
    <source>
        <dbReference type="Proteomes" id="UP000605253"/>
    </source>
</evidence>
<dbReference type="Proteomes" id="UP000605253">
    <property type="component" value="Unassembled WGS sequence"/>
</dbReference>
<dbReference type="InterPro" id="IPR032678">
    <property type="entry name" value="tRNA-synt_1_cat_dom"/>
</dbReference>
<accession>A0A917CEY9</accession>
<dbReference type="InterPro" id="IPR056411">
    <property type="entry name" value="CysS_C"/>
</dbReference>
<dbReference type="InterPro" id="IPR015273">
    <property type="entry name" value="Cys-tRNA-synt_Ia_DALR"/>
</dbReference>
<dbReference type="EMBL" id="BMEO01000001">
    <property type="protein sequence ID" value="GGF84519.1"/>
    <property type="molecule type" value="Genomic_DNA"/>
</dbReference>
<evidence type="ECO:0000259" key="14">
    <source>
        <dbReference type="SMART" id="SM00840"/>
    </source>
</evidence>
<evidence type="ECO:0000256" key="13">
    <source>
        <dbReference type="HAMAP-Rule" id="MF_00041"/>
    </source>
</evidence>
<dbReference type="PANTHER" id="PTHR10890">
    <property type="entry name" value="CYSTEINYL-TRNA SYNTHETASE"/>
    <property type="match status" value="1"/>
</dbReference>
<dbReference type="SUPFAM" id="SSF52374">
    <property type="entry name" value="Nucleotidylyl transferase"/>
    <property type="match status" value="1"/>
</dbReference>
<dbReference type="RefSeq" id="WP_188363785.1">
    <property type="nucleotide sequence ID" value="NZ_BAABJF010000011.1"/>
</dbReference>
<feature type="domain" description="Cysteinyl-tRNA synthetase class Ia DALR" evidence="14">
    <location>
        <begin position="340"/>
        <end position="399"/>
    </location>
</feature>
<dbReference type="GO" id="GO:0006423">
    <property type="term" value="P:cysteinyl-tRNA aminoacylation"/>
    <property type="evidence" value="ECO:0007669"/>
    <property type="project" value="UniProtKB-UniRule"/>
</dbReference>
<organism evidence="15 16">
    <name type="scientific">Marinicella pacifica</name>
    <dbReference type="NCBI Taxonomy" id="1171543"/>
    <lineage>
        <taxon>Bacteria</taxon>
        <taxon>Pseudomonadati</taxon>
        <taxon>Pseudomonadota</taxon>
        <taxon>Gammaproteobacteria</taxon>
        <taxon>Lysobacterales</taxon>
        <taxon>Marinicellaceae</taxon>
        <taxon>Marinicella</taxon>
    </lineage>
</organism>
<dbReference type="GO" id="GO:0005829">
    <property type="term" value="C:cytosol"/>
    <property type="evidence" value="ECO:0007669"/>
    <property type="project" value="TreeGrafter"/>
</dbReference>
<evidence type="ECO:0000256" key="12">
    <source>
        <dbReference type="ARBA" id="ARBA00047398"/>
    </source>
</evidence>
<feature type="binding site" evidence="13">
    <location>
        <position position="29"/>
    </location>
    <ligand>
        <name>Zn(2+)</name>
        <dbReference type="ChEBI" id="CHEBI:29105"/>
    </ligand>
</feature>
<evidence type="ECO:0000256" key="10">
    <source>
        <dbReference type="ARBA" id="ARBA00022917"/>
    </source>
</evidence>
<comment type="subunit">
    <text evidence="3 13">Monomer.</text>
</comment>
<evidence type="ECO:0000256" key="5">
    <source>
        <dbReference type="ARBA" id="ARBA00022598"/>
    </source>
</evidence>
<dbReference type="InterPro" id="IPR024909">
    <property type="entry name" value="Cys-tRNA/MSH_ligase"/>
</dbReference>
<dbReference type="InterPro" id="IPR014729">
    <property type="entry name" value="Rossmann-like_a/b/a_fold"/>
</dbReference>
<dbReference type="Pfam" id="PF01406">
    <property type="entry name" value="tRNA-synt_1e"/>
    <property type="match status" value="1"/>
</dbReference>
<reference evidence="15" key="1">
    <citation type="journal article" date="2014" name="Int. J. Syst. Evol. Microbiol.">
        <title>Complete genome sequence of Corynebacterium casei LMG S-19264T (=DSM 44701T), isolated from a smear-ripened cheese.</title>
        <authorList>
            <consortium name="US DOE Joint Genome Institute (JGI-PGF)"/>
            <person name="Walter F."/>
            <person name="Albersmeier A."/>
            <person name="Kalinowski J."/>
            <person name="Ruckert C."/>
        </authorList>
    </citation>
    <scope>NUCLEOTIDE SEQUENCE</scope>
    <source>
        <strain evidence="15">CGMCC 1.12181</strain>
    </source>
</reference>
<dbReference type="EC" id="6.1.1.16" evidence="13"/>
<dbReference type="Pfam" id="PF09190">
    <property type="entry name" value="DALR_2"/>
    <property type="match status" value="1"/>
</dbReference>
<feature type="binding site" evidence="13">
    <location>
        <position position="270"/>
    </location>
    <ligand>
        <name>ATP</name>
        <dbReference type="ChEBI" id="CHEBI:30616"/>
    </ligand>
</feature>
<evidence type="ECO:0000256" key="4">
    <source>
        <dbReference type="ARBA" id="ARBA00022490"/>
    </source>
</evidence>
<feature type="binding site" evidence="13">
    <location>
        <position position="234"/>
    </location>
    <ligand>
        <name>Zn(2+)</name>
        <dbReference type="ChEBI" id="CHEBI:29105"/>
    </ligand>
</feature>
<feature type="binding site" evidence="13">
    <location>
        <position position="238"/>
    </location>
    <ligand>
        <name>Zn(2+)</name>
        <dbReference type="ChEBI" id="CHEBI:29105"/>
    </ligand>
</feature>
<keyword evidence="4 13" id="KW-0963">Cytoplasm</keyword>
<dbReference type="GO" id="GO:0005524">
    <property type="term" value="F:ATP binding"/>
    <property type="evidence" value="ECO:0007669"/>
    <property type="project" value="UniProtKB-UniRule"/>
</dbReference>
<dbReference type="GO" id="GO:0004817">
    <property type="term" value="F:cysteine-tRNA ligase activity"/>
    <property type="evidence" value="ECO:0007669"/>
    <property type="project" value="UniProtKB-UniRule"/>
</dbReference>
<reference evidence="15" key="2">
    <citation type="submission" date="2020-09" db="EMBL/GenBank/DDBJ databases">
        <authorList>
            <person name="Sun Q."/>
            <person name="Zhou Y."/>
        </authorList>
    </citation>
    <scope>NUCLEOTIDE SEQUENCE</scope>
    <source>
        <strain evidence="15">CGMCC 1.12181</strain>
    </source>
</reference>
<dbReference type="GO" id="GO:0008270">
    <property type="term" value="F:zinc ion binding"/>
    <property type="evidence" value="ECO:0007669"/>
    <property type="project" value="UniProtKB-UniRule"/>
</dbReference>
<evidence type="ECO:0000256" key="1">
    <source>
        <dbReference type="ARBA" id="ARBA00004496"/>
    </source>
</evidence>
<comment type="catalytic activity">
    <reaction evidence="12 13">
        <text>tRNA(Cys) + L-cysteine + ATP = L-cysteinyl-tRNA(Cys) + AMP + diphosphate</text>
        <dbReference type="Rhea" id="RHEA:17773"/>
        <dbReference type="Rhea" id="RHEA-COMP:9661"/>
        <dbReference type="Rhea" id="RHEA-COMP:9679"/>
        <dbReference type="ChEBI" id="CHEBI:30616"/>
        <dbReference type="ChEBI" id="CHEBI:33019"/>
        <dbReference type="ChEBI" id="CHEBI:35235"/>
        <dbReference type="ChEBI" id="CHEBI:78442"/>
        <dbReference type="ChEBI" id="CHEBI:78517"/>
        <dbReference type="ChEBI" id="CHEBI:456215"/>
        <dbReference type="EC" id="6.1.1.16"/>
    </reaction>
</comment>
<evidence type="ECO:0000256" key="2">
    <source>
        <dbReference type="ARBA" id="ARBA00005594"/>
    </source>
</evidence>
<dbReference type="HAMAP" id="MF_00041">
    <property type="entry name" value="Cys_tRNA_synth"/>
    <property type="match status" value="1"/>
</dbReference>